<evidence type="ECO:0000313" key="8">
    <source>
        <dbReference type="Proteomes" id="UP001430172"/>
    </source>
</evidence>
<accession>A0ABS2CQS7</accession>
<gene>
    <name evidence="7" type="ORF">JQN70_17675</name>
</gene>
<keyword evidence="4" id="KW-0378">Hydrolase</keyword>
<organism evidence="7 8">
    <name type="scientific">Phycicoccus sonneratiae</name>
    <dbReference type="NCBI Taxonomy" id="2807628"/>
    <lineage>
        <taxon>Bacteria</taxon>
        <taxon>Bacillati</taxon>
        <taxon>Actinomycetota</taxon>
        <taxon>Actinomycetes</taxon>
        <taxon>Micrococcales</taxon>
        <taxon>Intrasporangiaceae</taxon>
        <taxon>Phycicoccus</taxon>
    </lineage>
</organism>
<dbReference type="SUPFAM" id="SSF56281">
    <property type="entry name" value="Metallo-hydrolase/oxidoreductase"/>
    <property type="match status" value="1"/>
</dbReference>
<keyword evidence="8" id="KW-1185">Reference proteome</keyword>
<comment type="cofactor">
    <cofactor evidence="1">
        <name>Zn(2+)</name>
        <dbReference type="ChEBI" id="CHEBI:29105"/>
    </cofactor>
</comment>
<dbReference type="SMART" id="SM00849">
    <property type="entry name" value="Lactamase_B"/>
    <property type="match status" value="1"/>
</dbReference>
<keyword evidence="5" id="KW-0862">Zinc</keyword>
<dbReference type="Proteomes" id="UP001430172">
    <property type="component" value="Unassembled WGS sequence"/>
</dbReference>
<evidence type="ECO:0000256" key="4">
    <source>
        <dbReference type="ARBA" id="ARBA00022801"/>
    </source>
</evidence>
<name>A0ABS2CQS7_9MICO</name>
<dbReference type="Pfam" id="PF00753">
    <property type="entry name" value="Lactamase_B"/>
    <property type="match status" value="1"/>
</dbReference>
<evidence type="ECO:0000313" key="7">
    <source>
        <dbReference type="EMBL" id="MBM6402229.1"/>
    </source>
</evidence>
<dbReference type="InterPro" id="IPR001279">
    <property type="entry name" value="Metallo-B-lactamas"/>
</dbReference>
<proteinExistence type="inferred from homology"/>
<comment type="similarity">
    <text evidence="2">Belongs to the metallo-beta-lactamase superfamily.</text>
</comment>
<keyword evidence="3" id="KW-0479">Metal-binding</keyword>
<sequence>MPDARPADDAAPGPARTDRTVTITPLLVADLLVEGERMPVHAHLVEHPEGRVLVDTGLTQSHPLAADLDPRPYPLSGHDLDLTTIDAVVNTHLHFDHCGGNILFPGTPIHVQRTEVEDALTEDGYTVREWVQAPGLTYVPVDGELELLPGLRLVPTPGHTRGSQVVVVDDGEQRTVIGGDVAVWFGELEEAATEGLRTVHALDPDLVWLAHEHEPWRARRG</sequence>
<feature type="domain" description="Metallo-beta-lactamase" evidence="6">
    <location>
        <begin position="39"/>
        <end position="211"/>
    </location>
</feature>
<evidence type="ECO:0000256" key="2">
    <source>
        <dbReference type="ARBA" id="ARBA00007749"/>
    </source>
</evidence>
<dbReference type="PANTHER" id="PTHR42978">
    <property type="entry name" value="QUORUM-QUENCHING LACTONASE YTNP-RELATED-RELATED"/>
    <property type="match status" value="1"/>
</dbReference>
<dbReference type="InterPro" id="IPR051013">
    <property type="entry name" value="MBL_superfamily_lactonases"/>
</dbReference>
<evidence type="ECO:0000256" key="5">
    <source>
        <dbReference type="ARBA" id="ARBA00022833"/>
    </source>
</evidence>
<evidence type="ECO:0000259" key="6">
    <source>
        <dbReference type="SMART" id="SM00849"/>
    </source>
</evidence>
<evidence type="ECO:0000256" key="1">
    <source>
        <dbReference type="ARBA" id="ARBA00001947"/>
    </source>
</evidence>
<protein>
    <submittedName>
        <fullName evidence="7">MBL fold metallo-hydrolase</fullName>
    </submittedName>
</protein>
<dbReference type="InterPro" id="IPR036866">
    <property type="entry name" value="RibonucZ/Hydroxyglut_hydro"/>
</dbReference>
<comment type="caution">
    <text evidence="7">The sequence shown here is derived from an EMBL/GenBank/DDBJ whole genome shotgun (WGS) entry which is preliminary data.</text>
</comment>
<dbReference type="EMBL" id="JAFDVD010000022">
    <property type="protein sequence ID" value="MBM6402229.1"/>
    <property type="molecule type" value="Genomic_DNA"/>
</dbReference>
<dbReference type="PANTHER" id="PTHR42978:SF7">
    <property type="entry name" value="METALLO-HYDROLASE RV2300C-RELATED"/>
    <property type="match status" value="1"/>
</dbReference>
<reference evidence="7" key="1">
    <citation type="submission" date="2021-02" db="EMBL/GenBank/DDBJ databases">
        <title>Phycicoccus sp. MQZ13P-5T, whole genome shotgun sequence.</title>
        <authorList>
            <person name="Tuo L."/>
        </authorList>
    </citation>
    <scope>NUCLEOTIDE SEQUENCE</scope>
    <source>
        <strain evidence="7">MQZ13P-5</strain>
    </source>
</reference>
<evidence type="ECO:0000256" key="3">
    <source>
        <dbReference type="ARBA" id="ARBA00022723"/>
    </source>
</evidence>
<dbReference type="Gene3D" id="3.60.15.10">
    <property type="entry name" value="Ribonuclease Z/Hydroxyacylglutathione hydrolase-like"/>
    <property type="match status" value="1"/>
</dbReference>